<keyword evidence="2" id="KW-0489">Methyltransferase</keyword>
<organism evidence="2 3">
    <name type="scientific">Tahibacter amnicola</name>
    <dbReference type="NCBI Taxonomy" id="2976241"/>
    <lineage>
        <taxon>Bacteria</taxon>
        <taxon>Pseudomonadati</taxon>
        <taxon>Pseudomonadota</taxon>
        <taxon>Gammaproteobacteria</taxon>
        <taxon>Lysobacterales</taxon>
        <taxon>Rhodanobacteraceae</taxon>
        <taxon>Tahibacter</taxon>
    </lineage>
</organism>
<sequence>MDALRLTQPATRENFNESGYLAANPDVRKAVDDGYYVSGHDHFLRHGVREARNQRLPSQLLDSAKARKLERIAPLLRSDLPMVRQPDHYDFLSDTLRRECNISDTDSVSSNEYDGKVMALLERHANGLVLDCGAGRRGTYFDHVVNFEIVDYDTTDVRGVGECLPFVDGAFDAVISIAVLEHVRDPFRCAAELVRVLKPGGELICCVPFLQPYHGYPHHYYNMTHQGLRALFERDLTVDSVEVIDSTGPVWALTWILQSWAQGLEGKARKHFLNQRVSDLLLPPNQLLQSDFVRELDDAKKLELASACLLSARKPA</sequence>
<evidence type="ECO:0000259" key="1">
    <source>
        <dbReference type="Pfam" id="PF08241"/>
    </source>
</evidence>
<proteinExistence type="predicted"/>
<accession>A0ABY6BH80</accession>
<dbReference type="Proteomes" id="UP001064632">
    <property type="component" value="Chromosome"/>
</dbReference>
<gene>
    <name evidence="2" type="ORF">N4264_06135</name>
</gene>
<keyword evidence="2" id="KW-0808">Transferase</keyword>
<dbReference type="RefSeq" id="WP_261696182.1">
    <property type="nucleotide sequence ID" value="NZ_CP104694.1"/>
</dbReference>
<dbReference type="GO" id="GO:0008168">
    <property type="term" value="F:methyltransferase activity"/>
    <property type="evidence" value="ECO:0007669"/>
    <property type="project" value="UniProtKB-KW"/>
</dbReference>
<dbReference type="InterPro" id="IPR029063">
    <property type="entry name" value="SAM-dependent_MTases_sf"/>
</dbReference>
<protein>
    <submittedName>
        <fullName evidence="2">Methyltransferase domain-containing protein</fullName>
    </submittedName>
</protein>
<dbReference type="Pfam" id="PF08241">
    <property type="entry name" value="Methyltransf_11"/>
    <property type="match status" value="1"/>
</dbReference>
<dbReference type="InterPro" id="IPR013216">
    <property type="entry name" value="Methyltransf_11"/>
</dbReference>
<reference evidence="2" key="1">
    <citation type="submission" date="2022-09" db="EMBL/GenBank/DDBJ databases">
        <title>Tahibacter sp. nov., isolated from a fresh water.</title>
        <authorList>
            <person name="Baek J.H."/>
            <person name="Lee J.K."/>
            <person name="Kim J.M."/>
            <person name="Jeon C.O."/>
        </authorList>
    </citation>
    <scope>NUCLEOTIDE SEQUENCE</scope>
    <source>
        <strain evidence="2">W38</strain>
    </source>
</reference>
<dbReference type="CDD" id="cd02440">
    <property type="entry name" value="AdoMet_MTases"/>
    <property type="match status" value="1"/>
</dbReference>
<dbReference type="GO" id="GO:0032259">
    <property type="term" value="P:methylation"/>
    <property type="evidence" value="ECO:0007669"/>
    <property type="project" value="UniProtKB-KW"/>
</dbReference>
<feature type="domain" description="Methyltransferase type 11" evidence="1">
    <location>
        <begin position="157"/>
        <end position="205"/>
    </location>
</feature>
<evidence type="ECO:0000313" key="3">
    <source>
        <dbReference type="Proteomes" id="UP001064632"/>
    </source>
</evidence>
<evidence type="ECO:0000313" key="2">
    <source>
        <dbReference type="EMBL" id="UXI69224.1"/>
    </source>
</evidence>
<dbReference type="EMBL" id="CP104694">
    <property type="protein sequence ID" value="UXI69224.1"/>
    <property type="molecule type" value="Genomic_DNA"/>
</dbReference>
<dbReference type="SUPFAM" id="SSF53335">
    <property type="entry name" value="S-adenosyl-L-methionine-dependent methyltransferases"/>
    <property type="match status" value="1"/>
</dbReference>
<keyword evidence="3" id="KW-1185">Reference proteome</keyword>
<dbReference type="Gene3D" id="3.40.50.150">
    <property type="entry name" value="Vaccinia Virus protein VP39"/>
    <property type="match status" value="1"/>
</dbReference>
<name>A0ABY6BH80_9GAMM</name>